<dbReference type="RefSeq" id="WP_220198559.1">
    <property type="nucleotide sequence ID" value="NZ_BNJF01000005.1"/>
</dbReference>
<sequence>MRKGKHQGTHTLLKAGSHSESVVSTHIKTEAQKVDPTPLQTFVSTLSDLPTYQSFKFPEQPWFLLSEITDIAQRLVELAKNEMDCDQVVIYAHSYPDNYVYILSATGLTDEQLHHRCKAAGLYTMSEYLDPDIIATLQAKKVVVIPRSQIHIPLEYEEDFNEQAMLIAPLFAQDKLVGLLIVGRTEKNQAYDQHDINLVKAIATLIVLVIEHILVMRSWTISHANELALKESNQRMNTFINQISHELNTPLTSMIGNLQLAQLRLQRCRREYPDQPDIQRRMDSLQLLLHSAWESAHKQKHLIGHMIDDALLQSNNFTLRKGRYNLANIARETVATIQPHFPDHHIRLTFVDKAACYPVFIDSERIEEVLHIYIDNALAYSSDQYPIDVTIRKDDKNVYAQVHDHGPGISPEDQVHIWERFYRTKGVGVQHELDLSLGLSLYLSRSIIELHQGQVGITSIPGGGSTFWFSIPLLQN</sequence>
<evidence type="ECO:0000256" key="2">
    <source>
        <dbReference type="ARBA" id="ARBA00012438"/>
    </source>
</evidence>
<evidence type="ECO:0000256" key="5">
    <source>
        <dbReference type="ARBA" id="ARBA00023012"/>
    </source>
</evidence>
<proteinExistence type="predicted"/>
<dbReference type="InterPro" id="IPR004358">
    <property type="entry name" value="Sig_transdc_His_kin-like_C"/>
</dbReference>
<name>A0A8J3I4Q1_9CHLR</name>
<dbReference type="EC" id="2.7.13.3" evidence="2"/>
<dbReference type="InterPro" id="IPR036890">
    <property type="entry name" value="HATPase_C_sf"/>
</dbReference>
<dbReference type="PANTHER" id="PTHR43547:SF2">
    <property type="entry name" value="HYBRID SIGNAL TRANSDUCTION HISTIDINE KINASE C"/>
    <property type="match status" value="1"/>
</dbReference>
<keyword evidence="5" id="KW-0902">Two-component regulatory system</keyword>
<keyword evidence="8" id="KW-1185">Reference proteome</keyword>
<evidence type="ECO:0000256" key="1">
    <source>
        <dbReference type="ARBA" id="ARBA00000085"/>
    </source>
</evidence>
<dbReference type="GO" id="GO:0000155">
    <property type="term" value="F:phosphorelay sensor kinase activity"/>
    <property type="evidence" value="ECO:0007669"/>
    <property type="project" value="InterPro"/>
</dbReference>
<keyword evidence="4" id="KW-0808">Transferase</keyword>
<keyword evidence="3" id="KW-0597">Phosphoprotein</keyword>
<dbReference type="CDD" id="cd00075">
    <property type="entry name" value="HATPase"/>
    <property type="match status" value="1"/>
</dbReference>
<dbReference type="InterPro" id="IPR003594">
    <property type="entry name" value="HATPase_dom"/>
</dbReference>
<dbReference type="PANTHER" id="PTHR43547">
    <property type="entry name" value="TWO-COMPONENT HISTIDINE KINASE"/>
    <property type="match status" value="1"/>
</dbReference>
<dbReference type="Gene3D" id="3.30.450.40">
    <property type="match status" value="1"/>
</dbReference>
<evidence type="ECO:0000256" key="4">
    <source>
        <dbReference type="ARBA" id="ARBA00022777"/>
    </source>
</evidence>
<dbReference type="InterPro" id="IPR005467">
    <property type="entry name" value="His_kinase_dom"/>
</dbReference>
<dbReference type="SUPFAM" id="SSF47384">
    <property type="entry name" value="Homodimeric domain of signal transducing histidine kinase"/>
    <property type="match status" value="1"/>
</dbReference>
<dbReference type="AlphaFoldDB" id="A0A8J3I4Q1"/>
<evidence type="ECO:0000256" key="3">
    <source>
        <dbReference type="ARBA" id="ARBA00022553"/>
    </source>
</evidence>
<dbReference type="EMBL" id="BNJF01000005">
    <property type="protein sequence ID" value="GHO49439.1"/>
    <property type="molecule type" value="Genomic_DNA"/>
</dbReference>
<dbReference type="Pfam" id="PF02518">
    <property type="entry name" value="HATPase_c"/>
    <property type="match status" value="1"/>
</dbReference>
<evidence type="ECO:0000313" key="8">
    <source>
        <dbReference type="Proteomes" id="UP000612362"/>
    </source>
</evidence>
<dbReference type="SMART" id="SM00065">
    <property type="entry name" value="GAF"/>
    <property type="match status" value="1"/>
</dbReference>
<dbReference type="InterPro" id="IPR036097">
    <property type="entry name" value="HisK_dim/P_sf"/>
</dbReference>
<dbReference type="Gene3D" id="1.10.287.130">
    <property type="match status" value="1"/>
</dbReference>
<dbReference type="InterPro" id="IPR029016">
    <property type="entry name" value="GAF-like_dom_sf"/>
</dbReference>
<comment type="catalytic activity">
    <reaction evidence="1">
        <text>ATP + protein L-histidine = ADP + protein N-phospho-L-histidine.</text>
        <dbReference type="EC" id="2.7.13.3"/>
    </reaction>
</comment>
<dbReference type="SMART" id="SM00388">
    <property type="entry name" value="HisKA"/>
    <property type="match status" value="1"/>
</dbReference>
<dbReference type="SMART" id="SM00387">
    <property type="entry name" value="HATPase_c"/>
    <property type="match status" value="1"/>
</dbReference>
<keyword evidence="4" id="KW-0418">Kinase</keyword>
<dbReference type="CDD" id="cd00082">
    <property type="entry name" value="HisKA"/>
    <property type="match status" value="1"/>
</dbReference>
<dbReference type="PROSITE" id="PS50109">
    <property type="entry name" value="HIS_KIN"/>
    <property type="match status" value="1"/>
</dbReference>
<organism evidence="7 8">
    <name type="scientific">Ktedonospora formicarum</name>
    <dbReference type="NCBI Taxonomy" id="2778364"/>
    <lineage>
        <taxon>Bacteria</taxon>
        <taxon>Bacillati</taxon>
        <taxon>Chloroflexota</taxon>
        <taxon>Ktedonobacteria</taxon>
        <taxon>Ktedonobacterales</taxon>
        <taxon>Ktedonobacteraceae</taxon>
        <taxon>Ktedonospora</taxon>
    </lineage>
</organism>
<feature type="domain" description="Histidine kinase" evidence="6">
    <location>
        <begin position="242"/>
        <end position="475"/>
    </location>
</feature>
<evidence type="ECO:0000313" key="7">
    <source>
        <dbReference type="EMBL" id="GHO49439.1"/>
    </source>
</evidence>
<dbReference type="InterPro" id="IPR003018">
    <property type="entry name" value="GAF"/>
</dbReference>
<dbReference type="Proteomes" id="UP000612362">
    <property type="component" value="Unassembled WGS sequence"/>
</dbReference>
<evidence type="ECO:0000259" key="6">
    <source>
        <dbReference type="PROSITE" id="PS50109"/>
    </source>
</evidence>
<dbReference type="Gene3D" id="3.30.565.10">
    <property type="entry name" value="Histidine kinase-like ATPase, C-terminal domain"/>
    <property type="match status" value="1"/>
</dbReference>
<dbReference type="Pfam" id="PF01590">
    <property type="entry name" value="GAF"/>
    <property type="match status" value="1"/>
</dbReference>
<gene>
    <name evidence="7" type="ORF">KSX_76020</name>
</gene>
<dbReference type="SUPFAM" id="SSF55781">
    <property type="entry name" value="GAF domain-like"/>
    <property type="match status" value="1"/>
</dbReference>
<dbReference type="InterPro" id="IPR003661">
    <property type="entry name" value="HisK_dim/P_dom"/>
</dbReference>
<reference evidence="7" key="1">
    <citation type="submission" date="2020-10" db="EMBL/GenBank/DDBJ databases">
        <title>Taxonomic study of unclassified bacteria belonging to the class Ktedonobacteria.</title>
        <authorList>
            <person name="Yabe S."/>
            <person name="Wang C.M."/>
            <person name="Zheng Y."/>
            <person name="Sakai Y."/>
            <person name="Cavaletti L."/>
            <person name="Monciardini P."/>
            <person name="Donadio S."/>
        </authorList>
    </citation>
    <scope>NUCLEOTIDE SEQUENCE</scope>
    <source>
        <strain evidence="7">SOSP1-1</strain>
    </source>
</reference>
<accession>A0A8J3I4Q1</accession>
<dbReference type="SUPFAM" id="SSF55874">
    <property type="entry name" value="ATPase domain of HSP90 chaperone/DNA topoisomerase II/histidine kinase"/>
    <property type="match status" value="1"/>
</dbReference>
<protein>
    <recommendedName>
        <fullName evidence="2">histidine kinase</fullName>
        <ecNumber evidence="2">2.7.13.3</ecNumber>
    </recommendedName>
</protein>
<dbReference type="PRINTS" id="PR00344">
    <property type="entry name" value="BCTRLSENSOR"/>
</dbReference>
<dbReference type="Pfam" id="PF00512">
    <property type="entry name" value="HisKA"/>
    <property type="match status" value="1"/>
</dbReference>
<comment type="caution">
    <text evidence="7">The sequence shown here is derived from an EMBL/GenBank/DDBJ whole genome shotgun (WGS) entry which is preliminary data.</text>
</comment>